<keyword evidence="1" id="KW-0472">Membrane</keyword>
<sequence>MGVNQQARPASRGQRSALALIGVSRVACGSLFGTAMALYIGEQGSPFAVSLAYAAFSFGLFVFAPVWGAIADITGRRRAILIGTAFLSTLAVAPLTVTASVPLQIACRGLFAVFTAGFQSVILTIVSESGGESGRGRSIGFYSSARSSGAISGRLFVGYLVGVLVPTDLYLVVVGLGLVATLLTLRISDPTPPSEATLTAGRLLGEVRGRLLPGGARRELFERTGLGWLYVGIVLRNMTEKGFISVVPVFLVADVGLSNVVMGAVLAVSPAVRVVSMYGFGRLSDSIGRKKLIVGGLAGSGVQALVVVLALVPDGQLARIGISSTAFVVHAVTFSMLTVGTIAFVADVAPVDRESELMGLRSTARGLGGVLGPLVVGVLATRFDYATAFVCTSVLAFVAAGLVGRTLTESFSPE</sequence>
<feature type="transmembrane region" description="Helical" evidence="1">
    <location>
        <begin position="385"/>
        <end position="404"/>
    </location>
</feature>
<feature type="transmembrane region" description="Helical" evidence="1">
    <location>
        <begin position="156"/>
        <end position="183"/>
    </location>
</feature>
<feature type="domain" description="Major facilitator superfamily (MFS) profile" evidence="2">
    <location>
        <begin position="1"/>
        <end position="414"/>
    </location>
</feature>
<dbReference type="SUPFAM" id="SSF103473">
    <property type="entry name" value="MFS general substrate transporter"/>
    <property type="match status" value="1"/>
</dbReference>
<keyword evidence="1" id="KW-1133">Transmembrane helix</keyword>
<dbReference type="InterPro" id="IPR036259">
    <property type="entry name" value="MFS_trans_sf"/>
</dbReference>
<dbReference type="GO" id="GO:0022857">
    <property type="term" value="F:transmembrane transporter activity"/>
    <property type="evidence" value="ECO:0007669"/>
    <property type="project" value="InterPro"/>
</dbReference>
<comment type="caution">
    <text evidence="3">The sequence shown here is derived from an EMBL/GenBank/DDBJ whole genome shotgun (WGS) entry which is preliminary data.</text>
</comment>
<feature type="transmembrane region" description="Helical" evidence="1">
    <location>
        <begin position="17"/>
        <end position="41"/>
    </location>
</feature>
<organism evidence="3 4">
    <name type="scientific">Haloferax volcanii</name>
    <name type="common">Halobacterium volcanii</name>
    <dbReference type="NCBI Taxonomy" id="2246"/>
    <lineage>
        <taxon>Archaea</taxon>
        <taxon>Methanobacteriati</taxon>
        <taxon>Methanobacteriota</taxon>
        <taxon>Stenosarchaea group</taxon>
        <taxon>Halobacteria</taxon>
        <taxon>Halobacteriales</taxon>
        <taxon>Haloferacaceae</taxon>
        <taxon>Haloferax</taxon>
    </lineage>
</organism>
<dbReference type="PANTHER" id="PTHR23526:SF4">
    <property type="entry name" value="INTEGRAL MEMBRANE TRANSPORT PROTEIN"/>
    <property type="match status" value="1"/>
</dbReference>
<dbReference type="PROSITE" id="PS50850">
    <property type="entry name" value="MFS"/>
    <property type="match status" value="1"/>
</dbReference>
<feature type="transmembrane region" description="Helical" evidence="1">
    <location>
        <begin position="358"/>
        <end position="379"/>
    </location>
</feature>
<feature type="transmembrane region" description="Helical" evidence="1">
    <location>
        <begin position="292"/>
        <end position="312"/>
    </location>
</feature>
<feature type="transmembrane region" description="Helical" evidence="1">
    <location>
        <begin position="324"/>
        <end position="346"/>
    </location>
</feature>
<keyword evidence="1" id="KW-0812">Transmembrane</keyword>
<evidence type="ECO:0000256" key="1">
    <source>
        <dbReference type="SAM" id="Phobius"/>
    </source>
</evidence>
<gene>
    <name evidence="3" type="ORF">FQA18_01910</name>
</gene>
<dbReference type="Proteomes" id="UP000320212">
    <property type="component" value="Unassembled WGS sequence"/>
</dbReference>
<evidence type="ECO:0000313" key="3">
    <source>
        <dbReference type="EMBL" id="TVT96338.1"/>
    </source>
</evidence>
<proteinExistence type="predicted"/>
<evidence type="ECO:0000313" key="4">
    <source>
        <dbReference type="Proteomes" id="UP000320212"/>
    </source>
</evidence>
<dbReference type="Pfam" id="PF07690">
    <property type="entry name" value="MFS_1"/>
    <property type="match status" value="1"/>
</dbReference>
<dbReference type="InterPro" id="IPR011701">
    <property type="entry name" value="MFS"/>
</dbReference>
<dbReference type="AlphaFoldDB" id="A0A558GEY8"/>
<dbReference type="PANTHER" id="PTHR23526">
    <property type="entry name" value="INTEGRAL MEMBRANE TRANSPORT PROTEIN-RELATED"/>
    <property type="match status" value="1"/>
</dbReference>
<feature type="transmembrane region" description="Helical" evidence="1">
    <location>
        <begin position="79"/>
        <end position="97"/>
    </location>
</feature>
<feature type="transmembrane region" description="Helical" evidence="1">
    <location>
        <begin position="47"/>
        <end position="67"/>
    </location>
</feature>
<evidence type="ECO:0000259" key="2">
    <source>
        <dbReference type="PROSITE" id="PS50850"/>
    </source>
</evidence>
<dbReference type="Gene3D" id="1.20.1250.20">
    <property type="entry name" value="MFS general substrate transporter like domains"/>
    <property type="match status" value="2"/>
</dbReference>
<accession>A0A558GEY8</accession>
<name>A0A558GEY8_HALVO</name>
<dbReference type="InterPro" id="IPR020846">
    <property type="entry name" value="MFS_dom"/>
</dbReference>
<dbReference type="InterPro" id="IPR052528">
    <property type="entry name" value="Sugar_transport-like"/>
</dbReference>
<protein>
    <submittedName>
        <fullName evidence="3">MFS transporter</fullName>
    </submittedName>
</protein>
<dbReference type="EMBL" id="VMTR01000005">
    <property type="protein sequence ID" value="TVT96338.1"/>
    <property type="molecule type" value="Genomic_DNA"/>
</dbReference>
<reference evidence="3 4" key="1">
    <citation type="submission" date="2019-07" db="EMBL/GenBank/DDBJ databases">
        <title>Draft genome sequence of Haloferax volcanii SS0101, isolated from salt farm in Samut Sakhon, Thailand.</title>
        <authorList>
            <person name="Wanthongcharoen S."/>
            <person name="Yamprayoonswat W."/>
            <person name="Ruangsuj P."/>
            <person name="Thongpramul N."/>
            <person name="Jumpathong W."/>
            <person name="Sittihan S."/>
            <person name="Kanjanavas P."/>
            <person name="Yasawong M."/>
        </authorList>
    </citation>
    <scope>NUCLEOTIDE SEQUENCE [LARGE SCALE GENOMIC DNA]</scope>
    <source>
        <strain evidence="3 4">SS0101</strain>
    </source>
</reference>